<dbReference type="PROSITE" id="PS50850">
    <property type="entry name" value="MFS"/>
    <property type="match status" value="1"/>
</dbReference>
<dbReference type="Gene3D" id="1.20.1250.20">
    <property type="entry name" value="MFS general substrate transporter like domains"/>
    <property type="match status" value="2"/>
</dbReference>
<organism evidence="5 6">
    <name type="scientific">Sinanodonta woodiana</name>
    <name type="common">Chinese pond mussel</name>
    <name type="synonym">Anodonta woodiana</name>
    <dbReference type="NCBI Taxonomy" id="1069815"/>
    <lineage>
        <taxon>Eukaryota</taxon>
        <taxon>Metazoa</taxon>
        <taxon>Spiralia</taxon>
        <taxon>Lophotrochozoa</taxon>
        <taxon>Mollusca</taxon>
        <taxon>Bivalvia</taxon>
        <taxon>Autobranchia</taxon>
        <taxon>Heteroconchia</taxon>
        <taxon>Palaeoheterodonta</taxon>
        <taxon>Unionida</taxon>
        <taxon>Unionoidea</taxon>
        <taxon>Unionidae</taxon>
        <taxon>Unioninae</taxon>
        <taxon>Sinanodonta</taxon>
    </lineage>
</organism>
<keyword evidence="3" id="KW-1133">Transmembrane helix</keyword>
<feature type="compositionally biased region" description="Polar residues" evidence="2">
    <location>
        <begin position="250"/>
        <end position="274"/>
    </location>
</feature>
<dbReference type="GO" id="GO:0016020">
    <property type="term" value="C:membrane"/>
    <property type="evidence" value="ECO:0007669"/>
    <property type="project" value="UniProtKB-SubCell"/>
</dbReference>
<accession>A0ABD3XKZ6</accession>
<dbReference type="PANTHER" id="PTHR11360:SF286">
    <property type="entry name" value="GH22266P"/>
    <property type="match status" value="1"/>
</dbReference>
<reference evidence="5 6" key="1">
    <citation type="submission" date="2024-11" db="EMBL/GenBank/DDBJ databases">
        <title>Chromosome-level genome assembly of the freshwater bivalve Anodonta woodiana.</title>
        <authorList>
            <person name="Chen X."/>
        </authorList>
    </citation>
    <scope>NUCLEOTIDE SEQUENCE [LARGE SCALE GENOMIC DNA]</scope>
    <source>
        <strain evidence="5">MN2024</strain>
        <tissue evidence="5">Gills</tissue>
    </source>
</reference>
<dbReference type="InterPro" id="IPR036259">
    <property type="entry name" value="MFS_trans_sf"/>
</dbReference>
<dbReference type="InterPro" id="IPR011701">
    <property type="entry name" value="MFS"/>
</dbReference>
<sequence>MSKSQEPTKKIKSEDSIYSEGDLSDFLPVPPDGGYGWVIVFASFVCNVIVDGIGYSFGIFLSEFVEYFDETRSKVSLVGSLLCGVYMCVGPIVSGLTNTFGCRVVTIAGSTIATVAFVLAGFSPNITILMLTYGVMGGIGFGMIYLPSIVSVGYYFDRKRAMATGMVVCGTGVGTFIFSPITEALLETFHWRNALLIMAGIIFNGCVCGMLMRPLESSKKKKTKNVEENIPVTESALDLFIEPGKECKKNSSLTESSCMGPSPSNELEGSKNSVESSKSVDKADCLQPMCRKDIFYSGSVVNIREYKSHTSMTSYTASVTTIPRAVKGEPECRLWKYCPCLPKPIKDVLQQMLDVSILTNLSFILICLGNVLAMLGFYVPYVYLVDKATLQGIDKHRAAFLLSVIGITSTFGRVVSGIMADCIRGRNLIINNFAMVFAGAAVLLTPFCENYESLCVVATVYGLSTAAYTSLTSIILCDLLGLEKLTNAFGLLSMSRGISGIIGPPLAGAVFQATGHYDVSFFLGGGLFLLGAGFHFLLHLTCVKRLSLKKVKSQDRRMISKISIKMEDEKICVDEKPTTP</sequence>
<feature type="region of interest" description="Disordered" evidence="2">
    <location>
        <begin position="249"/>
        <end position="274"/>
    </location>
</feature>
<comment type="caution">
    <text evidence="5">The sequence shown here is derived from an EMBL/GenBank/DDBJ whole genome shotgun (WGS) entry which is preliminary data.</text>
</comment>
<dbReference type="AlphaFoldDB" id="A0ABD3XKZ6"/>
<gene>
    <name evidence="5" type="ORF">ACJMK2_026298</name>
</gene>
<dbReference type="Proteomes" id="UP001634394">
    <property type="component" value="Unassembled WGS sequence"/>
</dbReference>
<name>A0ABD3XKZ6_SINWO</name>
<keyword evidence="6" id="KW-1185">Reference proteome</keyword>
<feature type="domain" description="Major facilitator superfamily (MFS) profile" evidence="4">
    <location>
        <begin position="35"/>
        <end position="543"/>
    </location>
</feature>
<dbReference type="CDD" id="cd17352">
    <property type="entry name" value="MFS_MCT_SLC16"/>
    <property type="match status" value="1"/>
</dbReference>
<feature type="transmembrane region" description="Helical" evidence="3">
    <location>
        <begin position="428"/>
        <end position="447"/>
    </location>
</feature>
<keyword evidence="3" id="KW-0472">Membrane</keyword>
<feature type="transmembrane region" description="Helical" evidence="3">
    <location>
        <begin position="77"/>
        <end position="97"/>
    </location>
</feature>
<keyword evidence="3" id="KW-0812">Transmembrane</keyword>
<evidence type="ECO:0000256" key="1">
    <source>
        <dbReference type="ARBA" id="ARBA00004141"/>
    </source>
</evidence>
<dbReference type="InterPro" id="IPR020846">
    <property type="entry name" value="MFS_dom"/>
</dbReference>
<feature type="transmembrane region" description="Helical" evidence="3">
    <location>
        <begin position="494"/>
        <end position="513"/>
    </location>
</feature>
<evidence type="ECO:0000259" key="4">
    <source>
        <dbReference type="PROSITE" id="PS50850"/>
    </source>
</evidence>
<evidence type="ECO:0000313" key="6">
    <source>
        <dbReference type="Proteomes" id="UP001634394"/>
    </source>
</evidence>
<proteinExistence type="predicted"/>
<protein>
    <recommendedName>
        <fullName evidence="4">Major facilitator superfamily (MFS) profile domain-containing protein</fullName>
    </recommendedName>
</protein>
<feature type="transmembrane region" description="Helical" evidence="3">
    <location>
        <begin position="519"/>
        <end position="540"/>
    </location>
</feature>
<dbReference type="SUPFAM" id="SSF103473">
    <property type="entry name" value="MFS general substrate transporter"/>
    <property type="match status" value="1"/>
</dbReference>
<evidence type="ECO:0000256" key="2">
    <source>
        <dbReference type="SAM" id="MobiDB-lite"/>
    </source>
</evidence>
<dbReference type="PANTHER" id="PTHR11360">
    <property type="entry name" value="MONOCARBOXYLATE TRANSPORTER"/>
    <property type="match status" value="1"/>
</dbReference>
<evidence type="ECO:0000313" key="5">
    <source>
        <dbReference type="EMBL" id="KAL3886291.1"/>
    </source>
</evidence>
<feature type="transmembrane region" description="Helical" evidence="3">
    <location>
        <begin position="459"/>
        <end position="482"/>
    </location>
</feature>
<feature type="transmembrane region" description="Helical" evidence="3">
    <location>
        <begin position="128"/>
        <end position="156"/>
    </location>
</feature>
<dbReference type="Pfam" id="PF07690">
    <property type="entry name" value="MFS_1"/>
    <property type="match status" value="2"/>
</dbReference>
<feature type="transmembrane region" description="Helical" evidence="3">
    <location>
        <begin position="355"/>
        <end position="378"/>
    </location>
</feature>
<feature type="transmembrane region" description="Helical" evidence="3">
    <location>
        <begin position="398"/>
        <end position="416"/>
    </location>
</feature>
<dbReference type="InterPro" id="IPR050327">
    <property type="entry name" value="Proton-linked_MCT"/>
</dbReference>
<comment type="subcellular location">
    <subcellularLocation>
        <location evidence="1">Membrane</location>
        <topology evidence="1">Multi-pass membrane protein</topology>
    </subcellularLocation>
</comment>
<evidence type="ECO:0000256" key="3">
    <source>
        <dbReference type="SAM" id="Phobius"/>
    </source>
</evidence>
<feature type="transmembrane region" description="Helical" evidence="3">
    <location>
        <begin position="35"/>
        <end position="57"/>
    </location>
</feature>
<feature type="transmembrane region" description="Helical" evidence="3">
    <location>
        <begin position="104"/>
        <end position="122"/>
    </location>
</feature>
<feature type="transmembrane region" description="Helical" evidence="3">
    <location>
        <begin position="163"/>
        <end position="182"/>
    </location>
</feature>
<dbReference type="EMBL" id="JBJQND010000002">
    <property type="protein sequence ID" value="KAL3886291.1"/>
    <property type="molecule type" value="Genomic_DNA"/>
</dbReference>
<feature type="transmembrane region" description="Helical" evidence="3">
    <location>
        <begin position="194"/>
        <end position="212"/>
    </location>
</feature>